<feature type="transmembrane region" description="Helical" evidence="1">
    <location>
        <begin position="225"/>
        <end position="245"/>
    </location>
</feature>
<dbReference type="AlphaFoldDB" id="A0A938YPT0"/>
<dbReference type="InterPro" id="IPR036259">
    <property type="entry name" value="MFS_trans_sf"/>
</dbReference>
<accession>A0A938YPT0</accession>
<keyword evidence="1" id="KW-0472">Membrane</keyword>
<evidence type="ECO:0000313" key="2">
    <source>
        <dbReference type="EMBL" id="MBM9477252.1"/>
    </source>
</evidence>
<feature type="transmembrane region" description="Helical" evidence="1">
    <location>
        <begin position="6"/>
        <end position="32"/>
    </location>
</feature>
<sequence>MTLLVVVAAVLVVAAAVRGVFSPCGLSMISAITPFSERARGNAYGWTAAWFVAGAVGGGLLLGGLGGAGALLGRLVDDETFGGPPVLALASVCALVALAADLPGLAFRLPLHPRQVNERWMAGYRRWVYAAGFGAQIGTGFATYIMTAATYLVPVYGALTGSVPTALALGAGFGAARGAAVLLSCRATDPHRLRRLHAALAVAAPWTVRATVVLLALAAVLLAGAAAGVAGAAVAALIAAVLAAASMTRRRPSDRTEPEPALV</sequence>
<evidence type="ECO:0000256" key="1">
    <source>
        <dbReference type="SAM" id="Phobius"/>
    </source>
</evidence>
<feature type="transmembrane region" description="Helical" evidence="1">
    <location>
        <begin position="196"/>
        <end position="219"/>
    </location>
</feature>
<feature type="transmembrane region" description="Helical" evidence="1">
    <location>
        <begin position="127"/>
        <end position="153"/>
    </location>
</feature>
<organism evidence="2 3">
    <name type="scientific">Nakamurella flavida</name>
    <dbReference type="NCBI Taxonomy" id="363630"/>
    <lineage>
        <taxon>Bacteria</taxon>
        <taxon>Bacillati</taxon>
        <taxon>Actinomycetota</taxon>
        <taxon>Actinomycetes</taxon>
        <taxon>Nakamurellales</taxon>
        <taxon>Nakamurellaceae</taxon>
        <taxon>Nakamurella</taxon>
    </lineage>
</organism>
<keyword evidence="3" id="KW-1185">Reference proteome</keyword>
<comment type="caution">
    <text evidence="2">The sequence shown here is derived from an EMBL/GenBank/DDBJ whole genome shotgun (WGS) entry which is preliminary data.</text>
</comment>
<feature type="transmembrane region" description="Helical" evidence="1">
    <location>
        <begin position="44"/>
        <end position="66"/>
    </location>
</feature>
<dbReference type="SUPFAM" id="SSF103473">
    <property type="entry name" value="MFS general substrate transporter"/>
    <property type="match status" value="1"/>
</dbReference>
<keyword evidence="1" id="KW-0812">Transmembrane</keyword>
<keyword evidence="1" id="KW-1133">Transmembrane helix</keyword>
<gene>
    <name evidence="2" type="ORF">JL107_12435</name>
</gene>
<dbReference type="EMBL" id="JAERWL010000010">
    <property type="protein sequence ID" value="MBM9477252.1"/>
    <property type="molecule type" value="Genomic_DNA"/>
</dbReference>
<dbReference type="Proteomes" id="UP000663801">
    <property type="component" value="Unassembled WGS sequence"/>
</dbReference>
<dbReference type="RefSeq" id="WP_205257376.1">
    <property type="nucleotide sequence ID" value="NZ_BAAAPV010000001.1"/>
</dbReference>
<reference evidence="2" key="1">
    <citation type="submission" date="2021-01" db="EMBL/GenBank/DDBJ databases">
        <title>KCTC 19127 draft genome.</title>
        <authorList>
            <person name="An D."/>
        </authorList>
    </citation>
    <scope>NUCLEOTIDE SEQUENCE</scope>
    <source>
        <strain evidence="2">KCTC 19127</strain>
    </source>
</reference>
<proteinExistence type="predicted"/>
<protein>
    <recommendedName>
        <fullName evidence="4">Sulfite exporter TauE/SafE family protein</fullName>
    </recommendedName>
</protein>
<feature type="transmembrane region" description="Helical" evidence="1">
    <location>
        <begin position="86"/>
        <end position="107"/>
    </location>
</feature>
<evidence type="ECO:0008006" key="4">
    <source>
        <dbReference type="Google" id="ProtNLM"/>
    </source>
</evidence>
<name>A0A938YPT0_9ACTN</name>
<evidence type="ECO:0000313" key="3">
    <source>
        <dbReference type="Proteomes" id="UP000663801"/>
    </source>
</evidence>